<evidence type="ECO:0000256" key="8">
    <source>
        <dbReference type="ARBA" id="ARBA00023136"/>
    </source>
</evidence>
<evidence type="ECO:0000256" key="4">
    <source>
        <dbReference type="ARBA" id="ARBA00022692"/>
    </source>
</evidence>
<comment type="caution">
    <text evidence="10">The sequence shown here is derived from an EMBL/GenBank/DDBJ whole genome shotgun (WGS) entry which is preliminary data.</text>
</comment>
<evidence type="ECO:0000256" key="3">
    <source>
        <dbReference type="ARBA" id="ARBA00022475"/>
    </source>
</evidence>
<evidence type="ECO:0000256" key="6">
    <source>
        <dbReference type="ARBA" id="ARBA00022989"/>
    </source>
</evidence>
<accession>A0A2S7USA3</accession>
<feature type="compositionally biased region" description="Polar residues" evidence="9">
    <location>
        <begin position="85"/>
        <end position="97"/>
    </location>
</feature>
<protein>
    <submittedName>
        <fullName evidence="10">Twin arginine-targeting protein translocase TatB</fullName>
    </submittedName>
</protein>
<dbReference type="PANTHER" id="PTHR33162:SF1">
    <property type="entry name" value="SEC-INDEPENDENT PROTEIN TRANSLOCASE PROTEIN TATA, CHLOROPLASTIC"/>
    <property type="match status" value="1"/>
</dbReference>
<dbReference type="AlphaFoldDB" id="A0A2S7USA3"/>
<keyword evidence="11" id="KW-1185">Reference proteome</keyword>
<keyword evidence="8" id="KW-0472">Membrane</keyword>
<dbReference type="Gene3D" id="1.20.5.3310">
    <property type="match status" value="1"/>
</dbReference>
<evidence type="ECO:0000256" key="1">
    <source>
        <dbReference type="ARBA" id="ARBA00004167"/>
    </source>
</evidence>
<proteinExistence type="predicted"/>
<keyword evidence="7" id="KW-0811">Translocation</keyword>
<dbReference type="OrthoDB" id="9816005at2"/>
<keyword evidence="5" id="KW-0653">Protein transport</keyword>
<sequence length="105" mass="11764">MGFWEFIVIAVVGTIVLGPDKLPSAIRRFTKMKQQFSQMVQGLSAEVNEQLRVHELHENLKKAEQLGMENLSPDLQESVDELTNAAKSVQKTLSESPVDTPKNDK</sequence>
<dbReference type="PANTHER" id="PTHR33162">
    <property type="entry name" value="SEC-INDEPENDENT PROTEIN TRANSLOCASE PROTEIN TATA, CHLOROPLASTIC"/>
    <property type="match status" value="1"/>
</dbReference>
<dbReference type="InterPro" id="IPR018448">
    <property type="entry name" value="TatB"/>
</dbReference>
<dbReference type="GO" id="GO:0008320">
    <property type="term" value="F:protein transmembrane transporter activity"/>
    <property type="evidence" value="ECO:0007669"/>
    <property type="project" value="InterPro"/>
</dbReference>
<dbReference type="RefSeq" id="WP_105051338.1">
    <property type="nucleotide sequence ID" value="NZ_BMYG01000010.1"/>
</dbReference>
<evidence type="ECO:0000256" key="9">
    <source>
        <dbReference type="SAM" id="MobiDB-lite"/>
    </source>
</evidence>
<evidence type="ECO:0000313" key="10">
    <source>
        <dbReference type="EMBL" id="PQJ52866.1"/>
    </source>
</evidence>
<keyword evidence="4" id="KW-0812">Transmembrane</keyword>
<dbReference type="GO" id="GO:0016020">
    <property type="term" value="C:membrane"/>
    <property type="evidence" value="ECO:0007669"/>
    <property type="project" value="UniProtKB-SubCell"/>
</dbReference>
<evidence type="ECO:0000256" key="5">
    <source>
        <dbReference type="ARBA" id="ARBA00022927"/>
    </source>
</evidence>
<dbReference type="NCBIfam" id="TIGR01410">
    <property type="entry name" value="tatB"/>
    <property type="match status" value="1"/>
</dbReference>
<dbReference type="Pfam" id="PF02416">
    <property type="entry name" value="TatA_B_E"/>
    <property type="match status" value="1"/>
</dbReference>
<gene>
    <name evidence="10" type="ORF">BTO11_03820</name>
</gene>
<feature type="region of interest" description="Disordered" evidence="9">
    <location>
        <begin position="67"/>
        <end position="105"/>
    </location>
</feature>
<comment type="subcellular location">
    <subcellularLocation>
        <location evidence="1">Membrane</location>
        <topology evidence="1">Single-pass membrane protein</topology>
    </subcellularLocation>
</comment>
<organism evidence="10 11">
    <name type="scientific">Psychrosphaera saromensis</name>
    <dbReference type="NCBI Taxonomy" id="716813"/>
    <lineage>
        <taxon>Bacteria</taxon>
        <taxon>Pseudomonadati</taxon>
        <taxon>Pseudomonadota</taxon>
        <taxon>Gammaproteobacteria</taxon>
        <taxon>Alteromonadales</taxon>
        <taxon>Pseudoalteromonadaceae</taxon>
        <taxon>Psychrosphaera</taxon>
    </lineage>
</organism>
<name>A0A2S7USA3_9GAMM</name>
<dbReference type="GO" id="GO:0043953">
    <property type="term" value="P:protein transport by the Tat complex"/>
    <property type="evidence" value="ECO:0007669"/>
    <property type="project" value="InterPro"/>
</dbReference>
<keyword evidence="6" id="KW-1133">Transmembrane helix</keyword>
<dbReference type="EMBL" id="MSCH01000003">
    <property type="protein sequence ID" value="PQJ52866.1"/>
    <property type="molecule type" value="Genomic_DNA"/>
</dbReference>
<dbReference type="InterPro" id="IPR003369">
    <property type="entry name" value="TatA/B/E"/>
</dbReference>
<dbReference type="Proteomes" id="UP000239007">
    <property type="component" value="Unassembled WGS sequence"/>
</dbReference>
<evidence type="ECO:0000256" key="7">
    <source>
        <dbReference type="ARBA" id="ARBA00023010"/>
    </source>
</evidence>
<reference evidence="10 11" key="1">
    <citation type="submission" date="2016-12" db="EMBL/GenBank/DDBJ databases">
        <title>Diversity of luminous bacteria.</title>
        <authorList>
            <person name="Yoshizawa S."/>
            <person name="Kogure K."/>
        </authorList>
    </citation>
    <scope>NUCLEOTIDE SEQUENCE [LARGE SCALE GENOMIC DNA]</scope>
    <source>
        <strain evidence="10 11">SA4-48</strain>
    </source>
</reference>
<evidence type="ECO:0000313" key="11">
    <source>
        <dbReference type="Proteomes" id="UP000239007"/>
    </source>
</evidence>
<keyword evidence="2" id="KW-0813">Transport</keyword>
<evidence type="ECO:0000256" key="2">
    <source>
        <dbReference type="ARBA" id="ARBA00022448"/>
    </source>
</evidence>
<keyword evidence="3" id="KW-1003">Cell membrane</keyword>